<name>A0ABX7SRA4_9FLAO</name>
<accession>A0ABX7SRA4</accession>
<dbReference type="Proteomes" id="UP000663935">
    <property type="component" value="Chromosome"/>
</dbReference>
<reference evidence="3 4" key="1">
    <citation type="submission" date="2021-03" db="EMBL/GenBank/DDBJ databases">
        <title>Complete genome of Polaribacter_sp.G4M1.</title>
        <authorList>
            <person name="Jeong S.W."/>
            <person name="Bae J.W."/>
        </authorList>
    </citation>
    <scope>NUCLEOTIDE SEQUENCE [LARGE SCALE GENOMIC DNA]</scope>
    <source>
        <strain evidence="3 4">G4M1</strain>
    </source>
</reference>
<dbReference type="InterPro" id="IPR036249">
    <property type="entry name" value="Thioredoxin-like_sf"/>
</dbReference>
<dbReference type="InterPro" id="IPR013766">
    <property type="entry name" value="Thioredoxin_domain"/>
</dbReference>
<sequence length="446" mass="51644">MKKVFMLITLMYSVLITAQTLKGNLKQHKGQQITLTGFNYYKTVNLATTVADSLGNFSLNYPKNYKGMAILNTQDNNSLVFVLTQPSIHINGTHLKETDSLQFINSKENNNFIKYAKDQSLRSNALSALTFLQPLYKNKPLFAKQNKFLKKLNKEQTRLQKEDAQFVANLNKESYIRWFIPYRKMVQEMPVIVRKKTAQIPNAISFFRTTDFNHPNFKTSGLFKEFIEGHYMLLENMGQSLDSINVQMNLSSKYLIDNLQENDSLLNTVADNLYNYFEKRSLIKASEYVSLYLLDTQQCSLNDDVAAKLESYRKMKPGNIAPEIVFANNKKLSDLKTNKLVVFGASWCPHCTKEIAKLVENYKNWKDKNVEIVYISIDTDQVTFKNTYKNLPWQQTYCDFKGWDTQAAKDYYITGTPTYYLLDSNNTILIRPKTVLHASIWIETKL</sequence>
<feature type="domain" description="Thioredoxin" evidence="2">
    <location>
        <begin position="315"/>
        <end position="446"/>
    </location>
</feature>
<dbReference type="EMBL" id="CP071795">
    <property type="protein sequence ID" value="QTD36774.1"/>
    <property type="molecule type" value="Genomic_DNA"/>
</dbReference>
<feature type="signal peptide" evidence="1">
    <location>
        <begin position="1"/>
        <end position="18"/>
    </location>
</feature>
<evidence type="ECO:0000256" key="1">
    <source>
        <dbReference type="SAM" id="SignalP"/>
    </source>
</evidence>
<organism evidence="3 4">
    <name type="scientific">Polaribacter batillariae</name>
    <dbReference type="NCBI Taxonomy" id="2808900"/>
    <lineage>
        <taxon>Bacteria</taxon>
        <taxon>Pseudomonadati</taxon>
        <taxon>Bacteroidota</taxon>
        <taxon>Flavobacteriia</taxon>
        <taxon>Flavobacteriales</taxon>
        <taxon>Flavobacteriaceae</taxon>
    </lineage>
</organism>
<dbReference type="RefSeq" id="WP_207970955.1">
    <property type="nucleotide sequence ID" value="NZ_CP071795.1"/>
</dbReference>
<dbReference type="Gene3D" id="3.40.30.10">
    <property type="entry name" value="Glutaredoxin"/>
    <property type="match status" value="1"/>
</dbReference>
<proteinExistence type="predicted"/>
<protein>
    <submittedName>
        <fullName evidence="3">Redoxin domain-containing protein</fullName>
    </submittedName>
</protein>
<evidence type="ECO:0000259" key="2">
    <source>
        <dbReference type="PROSITE" id="PS51352"/>
    </source>
</evidence>
<dbReference type="Pfam" id="PF13905">
    <property type="entry name" value="Thioredoxin_8"/>
    <property type="match status" value="1"/>
</dbReference>
<feature type="chain" id="PRO_5047191849" evidence="1">
    <location>
        <begin position="19"/>
        <end position="446"/>
    </location>
</feature>
<dbReference type="PANTHER" id="PTHR46472:SF1">
    <property type="entry name" value="NUCLEOREDOXIN"/>
    <property type="match status" value="1"/>
</dbReference>
<keyword evidence="4" id="KW-1185">Reference proteome</keyword>
<dbReference type="SUPFAM" id="SSF52833">
    <property type="entry name" value="Thioredoxin-like"/>
    <property type="match status" value="1"/>
</dbReference>
<dbReference type="PROSITE" id="PS51352">
    <property type="entry name" value="THIOREDOXIN_2"/>
    <property type="match status" value="1"/>
</dbReference>
<dbReference type="PANTHER" id="PTHR46472">
    <property type="entry name" value="NUCLEOREDOXIN"/>
    <property type="match status" value="1"/>
</dbReference>
<dbReference type="CDD" id="cd02966">
    <property type="entry name" value="TlpA_like_family"/>
    <property type="match status" value="1"/>
</dbReference>
<keyword evidence="1" id="KW-0732">Signal</keyword>
<dbReference type="InterPro" id="IPR012336">
    <property type="entry name" value="Thioredoxin-like_fold"/>
</dbReference>
<gene>
    <name evidence="3" type="ORF">JL193_11600</name>
</gene>
<evidence type="ECO:0000313" key="4">
    <source>
        <dbReference type="Proteomes" id="UP000663935"/>
    </source>
</evidence>
<evidence type="ECO:0000313" key="3">
    <source>
        <dbReference type="EMBL" id="QTD36774.1"/>
    </source>
</evidence>